<dbReference type="Pfam" id="PF14524">
    <property type="entry name" value="Wzt_C"/>
    <property type="match status" value="1"/>
</dbReference>
<evidence type="ECO:0000256" key="4">
    <source>
        <dbReference type="ARBA" id="ARBA00022840"/>
    </source>
</evidence>
<gene>
    <name evidence="6" type="ORF">ACFP73_11610</name>
</gene>
<keyword evidence="7" id="KW-1185">Reference proteome</keyword>
<feature type="domain" description="ABC transporter" evidence="5">
    <location>
        <begin position="7"/>
        <end position="244"/>
    </location>
</feature>
<dbReference type="InterPro" id="IPR029439">
    <property type="entry name" value="Wzt_C"/>
</dbReference>
<dbReference type="Proteomes" id="UP001596215">
    <property type="component" value="Unassembled WGS sequence"/>
</dbReference>
<reference evidence="7" key="1">
    <citation type="journal article" date="2019" name="Int. J. Syst. Evol. Microbiol.">
        <title>The Global Catalogue of Microorganisms (GCM) 10K type strain sequencing project: providing services to taxonomists for standard genome sequencing and annotation.</title>
        <authorList>
            <consortium name="The Broad Institute Genomics Platform"/>
            <consortium name="The Broad Institute Genome Sequencing Center for Infectious Disease"/>
            <person name="Wu L."/>
            <person name="Ma J."/>
        </authorList>
    </citation>
    <scope>NUCLEOTIDE SEQUENCE [LARGE SCALE GENOMIC DNA]</scope>
    <source>
        <strain evidence="7">CGMCC 4.1530</strain>
    </source>
</reference>
<dbReference type="Gene3D" id="2.70.50.60">
    <property type="entry name" value="abc- transporter (atp binding component) like domain"/>
    <property type="match status" value="1"/>
</dbReference>
<evidence type="ECO:0000313" key="7">
    <source>
        <dbReference type="Proteomes" id="UP001596215"/>
    </source>
</evidence>
<dbReference type="PROSITE" id="PS00211">
    <property type="entry name" value="ABC_TRANSPORTER_1"/>
    <property type="match status" value="1"/>
</dbReference>
<dbReference type="InterPro" id="IPR027417">
    <property type="entry name" value="P-loop_NTPase"/>
</dbReference>
<comment type="caution">
    <text evidence="6">The sequence shown here is derived from an EMBL/GenBank/DDBJ whole genome shotgun (WGS) entry which is preliminary data.</text>
</comment>
<accession>A0ABW1VPD9</accession>
<dbReference type="PANTHER" id="PTHR46743:SF2">
    <property type="entry name" value="TEICHOIC ACIDS EXPORT ATP-BINDING PROTEIN TAGH"/>
    <property type="match status" value="1"/>
</dbReference>
<name>A0ABW1VPD9_9GAMM</name>
<dbReference type="InterPro" id="IPR003439">
    <property type="entry name" value="ABC_transporter-like_ATP-bd"/>
</dbReference>
<comment type="similarity">
    <text evidence="1">Belongs to the ABC transporter superfamily. Drug exporter-2 (TC 3.A.1.117) family.</text>
</comment>
<dbReference type="SUPFAM" id="SSF52540">
    <property type="entry name" value="P-loop containing nucleoside triphosphate hydrolases"/>
    <property type="match status" value="1"/>
</dbReference>
<dbReference type="InterPro" id="IPR003593">
    <property type="entry name" value="AAA+_ATPase"/>
</dbReference>
<dbReference type="PROSITE" id="PS50893">
    <property type="entry name" value="ABC_TRANSPORTER_2"/>
    <property type="match status" value="1"/>
</dbReference>
<dbReference type="Gene3D" id="3.40.50.300">
    <property type="entry name" value="P-loop containing nucleotide triphosphate hydrolases"/>
    <property type="match status" value="1"/>
</dbReference>
<evidence type="ECO:0000256" key="3">
    <source>
        <dbReference type="ARBA" id="ARBA00022741"/>
    </source>
</evidence>
<evidence type="ECO:0000313" key="6">
    <source>
        <dbReference type="EMBL" id="MFC6362734.1"/>
    </source>
</evidence>
<evidence type="ECO:0000259" key="5">
    <source>
        <dbReference type="PROSITE" id="PS50893"/>
    </source>
</evidence>
<dbReference type="PANTHER" id="PTHR46743">
    <property type="entry name" value="TEICHOIC ACIDS EXPORT ATP-BINDING PROTEIN TAGH"/>
    <property type="match status" value="1"/>
</dbReference>
<keyword evidence="4 6" id="KW-0067">ATP-binding</keyword>
<keyword evidence="2" id="KW-0813">Transport</keyword>
<evidence type="ECO:0000256" key="2">
    <source>
        <dbReference type="ARBA" id="ARBA00022448"/>
    </source>
</evidence>
<protein>
    <submittedName>
        <fullName evidence="6">ABC transporter ATP-binding protein</fullName>
    </submittedName>
</protein>
<dbReference type="RefSeq" id="WP_212711699.1">
    <property type="nucleotide sequence ID" value="NZ_JBHSUC010000014.1"/>
</dbReference>
<dbReference type="CDD" id="cd03220">
    <property type="entry name" value="ABC_KpsT_Wzt"/>
    <property type="match status" value="1"/>
</dbReference>
<sequence length="449" mass="50086">MSSNTVIHIEKLSKVYHIYNKPVDRILARWNPEKRKDFWALKNISFSVSKGETVAIIGKNGSGKSTLLQTICGTLNPTVGEAKVSGRVAALLELGAGFDLESTGRENVFINGMLLGMSEKEIRDKFSLIEKFADIGEFINQPVKTYSSGMFVRLAFAVIANSEPDVLIIDEALAVGDVFFVQKCMRFIREFKKKGTILFVSHDTSAVTNLCDKAVWLSHGEIMRIGPAKDVTEEYLAYQHVQDRSVTESAQIEVNYGRKNDEDTQSENAIDDYADCRLELLNQSSLRNDIQVVDISTGEKGFGTGKATITQVRFLQNDSKVLTIIGGELVSLEIEVQSKEELKDIIAGFYFKDRLGQRIFGDNTYLSYIDEPFSMDANSRIVAKFEFRMPILPPGDYSIDVALATGNQESHTQHHWIHDAMTFKSIASGISTGLVGVPMKNIILEKIKR</sequence>
<dbReference type="InterPro" id="IPR050683">
    <property type="entry name" value="Bact_Polysacc_Export_ATP-bd"/>
</dbReference>
<dbReference type="InterPro" id="IPR015860">
    <property type="entry name" value="ABC_transpr_TagH-like"/>
</dbReference>
<dbReference type="EMBL" id="JBHSUC010000014">
    <property type="protein sequence ID" value="MFC6362734.1"/>
    <property type="molecule type" value="Genomic_DNA"/>
</dbReference>
<proteinExistence type="inferred from homology"/>
<organism evidence="6 7">
    <name type="scientific">Tatumella punctata</name>
    <dbReference type="NCBI Taxonomy" id="399969"/>
    <lineage>
        <taxon>Bacteria</taxon>
        <taxon>Pseudomonadati</taxon>
        <taxon>Pseudomonadota</taxon>
        <taxon>Gammaproteobacteria</taxon>
        <taxon>Enterobacterales</taxon>
        <taxon>Erwiniaceae</taxon>
        <taxon>Tatumella</taxon>
    </lineage>
</organism>
<dbReference type="InterPro" id="IPR017871">
    <property type="entry name" value="ABC_transporter-like_CS"/>
</dbReference>
<dbReference type="CDD" id="cd10147">
    <property type="entry name" value="Wzt_C-like"/>
    <property type="match status" value="1"/>
</dbReference>
<keyword evidence="3" id="KW-0547">Nucleotide-binding</keyword>
<evidence type="ECO:0000256" key="1">
    <source>
        <dbReference type="ARBA" id="ARBA00006526"/>
    </source>
</evidence>
<dbReference type="SMART" id="SM00382">
    <property type="entry name" value="AAA"/>
    <property type="match status" value="1"/>
</dbReference>
<dbReference type="GO" id="GO:0005524">
    <property type="term" value="F:ATP binding"/>
    <property type="evidence" value="ECO:0007669"/>
    <property type="project" value="UniProtKB-KW"/>
</dbReference>
<dbReference type="Pfam" id="PF00005">
    <property type="entry name" value="ABC_tran"/>
    <property type="match status" value="1"/>
</dbReference>